<dbReference type="KEGG" id="cyn:Cyan7425_4524"/>
<organism evidence="2">
    <name type="scientific">Cyanothece sp. (strain PCC 7425 / ATCC 29141)</name>
    <dbReference type="NCBI Taxonomy" id="395961"/>
    <lineage>
        <taxon>Bacteria</taxon>
        <taxon>Bacillati</taxon>
        <taxon>Cyanobacteriota</taxon>
        <taxon>Cyanophyceae</taxon>
        <taxon>Gomontiellales</taxon>
        <taxon>Cyanothecaceae</taxon>
        <taxon>Cyanothece</taxon>
    </lineage>
</organism>
<proteinExistence type="predicted"/>
<accession>B8HKJ0</accession>
<name>B8HKJ0_CYAP4</name>
<reference evidence="2" key="1">
    <citation type="submission" date="2009-01" db="EMBL/GenBank/DDBJ databases">
        <title>Complete sequence of chromosome Cyanothece sp. PCC 7425.</title>
        <authorList>
            <consortium name="US DOE Joint Genome Institute"/>
            <person name="Lucas S."/>
            <person name="Copeland A."/>
            <person name="Lapidus A."/>
            <person name="Glavina del Rio T."/>
            <person name="Dalin E."/>
            <person name="Tice H."/>
            <person name="Bruce D."/>
            <person name="Goodwin L."/>
            <person name="Pitluck S."/>
            <person name="Sims D."/>
            <person name="Meineke L."/>
            <person name="Brettin T."/>
            <person name="Detter J.C."/>
            <person name="Han C."/>
            <person name="Larimer F."/>
            <person name="Land M."/>
            <person name="Hauser L."/>
            <person name="Kyrpides N."/>
            <person name="Ovchinnikova G."/>
            <person name="Liberton M."/>
            <person name="Stoeckel J."/>
            <person name="Banerjee A."/>
            <person name="Singh A."/>
            <person name="Page L."/>
            <person name="Sato H."/>
            <person name="Zhao L."/>
            <person name="Sherman L."/>
            <person name="Pakrasi H."/>
            <person name="Richardson P."/>
        </authorList>
    </citation>
    <scope>NUCLEOTIDE SEQUENCE</scope>
    <source>
        <strain evidence="2">PCC 7425</strain>
    </source>
</reference>
<dbReference type="HOGENOM" id="CLU_3396092_0_0_3"/>
<dbReference type="STRING" id="395961.Cyan7425_4524"/>
<evidence type="ECO:0000313" key="2">
    <source>
        <dbReference type="EMBL" id="ACL46834.1"/>
    </source>
</evidence>
<sequence>MARFYSTPNQLGSAVSSRDNNQDEFFTEFPT</sequence>
<gene>
    <name evidence="2" type="ordered locus">Cyan7425_4524</name>
</gene>
<feature type="region of interest" description="Disordered" evidence="1">
    <location>
        <begin position="1"/>
        <end position="31"/>
    </location>
</feature>
<feature type="compositionally biased region" description="Polar residues" evidence="1">
    <location>
        <begin position="1"/>
        <end position="19"/>
    </location>
</feature>
<dbReference type="EMBL" id="CP001344">
    <property type="protein sequence ID" value="ACL46834.1"/>
    <property type="molecule type" value="Genomic_DNA"/>
</dbReference>
<protein>
    <submittedName>
        <fullName evidence="2">Uncharacterized protein</fullName>
    </submittedName>
</protein>
<evidence type="ECO:0000256" key="1">
    <source>
        <dbReference type="SAM" id="MobiDB-lite"/>
    </source>
</evidence>
<dbReference type="AlphaFoldDB" id="B8HKJ0"/>